<dbReference type="GO" id="GO:0000976">
    <property type="term" value="F:transcription cis-regulatory region binding"/>
    <property type="evidence" value="ECO:0007669"/>
    <property type="project" value="TreeGrafter"/>
</dbReference>
<feature type="domain" description="C2H2-type" evidence="9">
    <location>
        <begin position="89"/>
        <end position="116"/>
    </location>
</feature>
<dbReference type="AlphaFoldDB" id="R0HHN9"/>
<dbReference type="EMBL" id="KB870809">
    <property type="protein sequence ID" value="EOA24710.1"/>
    <property type="molecule type" value="Genomic_DNA"/>
</dbReference>
<keyword evidence="2" id="KW-0677">Repeat</keyword>
<keyword evidence="4" id="KW-0862">Zinc</keyword>
<dbReference type="PANTHER" id="PTHR45988:SF90">
    <property type="entry name" value="ZINC FINGER PROTEIN ZAT10-LIKE"/>
    <property type="match status" value="1"/>
</dbReference>
<proteinExistence type="predicted"/>
<feature type="region of interest" description="Disordered" evidence="8">
    <location>
        <begin position="1"/>
        <end position="55"/>
    </location>
</feature>
<dbReference type="SMART" id="SM00355">
    <property type="entry name" value="ZnF_C2H2"/>
    <property type="match status" value="2"/>
</dbReference>
<accession>R0HHN9</accession>
<protein>
    <recommendedName>
        <fullName evidence="9">C2H2-type domain-containing protein</fullName>
    </recommendedName>
</protein>
<reference evidence="11" key="1">
    <citation type="journal article" date="2013" name="Nat. Genet.">
        <title>The Capsella rubella genome and the genomic consequences of rapid mating system evolution.</title>
        <authorList>
            <person name="Slotte T."/>
            <person name="Hazzouri K.M."/>
            <person name="Agren J.A."/>
            <person name="Koenig D."/>
            <person name="Maumus F."/>
            <person name="Guo Y.L."/>
            <person name="Steige K."/>
            <person name="Platts A.E."/>
            <person name="Escobar J.S."/>
            <person name="Newman L.K."/>
            <person name="Wang W."/>
            <person name="Mandakova T."/>
            <person name="Vello E."/>
            <person name="Smith L.M."/>
            <person name="Henz S.R."/>
            <person name="Steffen J."/>
            <person name="Takuno S."/>
            <person name="Brandvain Y."/>
            <person name="Coop G."/>
            <person name="Andolfatto P."/>
            <person name="Hu T.T."/>
            <person name="Blanchette M."/>
            <person name="Clark R.M."/>
            <person name="Quesneville H."/>
            <person name="Nordborg M."/>
            <person name="Gaut B.S."/>
            <person name="Lysak M.A."/>
            <person name="Jenkins J."/>
            <person name="Grimwood J."/>
            <person name="Chapman J."/>
            <person name="Prochnik S."/>
            <person name="Shu S."/>
            <person name="Rokhsar D."/>
            <person name="Schmutz J."/>
            <person name="Weigel D."/>
            <person name="Wright S.I."/>
        </authorList>
    </citation>
    <scope>NUCLEOTIDE SEQUENCE [LARGE SCALE GENOMIC DNA]</scope>
    <source>
        <strain evidence="11">cv. Monte Gargano</strain>
    </source>
</reference>
<dbReference type="Pfam" id="PF13912">
    <property type="entry name" value="zf-C2H2_6"/>
    <property type="match status" value="2"/>
</dbReference>
<evidence type="ECO:0000259" key="9">
    <source>
        <dbReference type="PROSITE" id="PS50157"/>
    </source>
</evidence>
<evidence type="ECO:0000256" key="8">
    <source>
        <dbReference type="SAM" id="MobiDB-lite"/>
    </source>
</evidence>
<evidence type="ECO:0000256" key="6">
    <source>
        <dbReference type="ARBA" id="ARBA00023163"/>
    </source>
</evidence>
<dbReference type="OrthoDB" id="40579at2759"/>
<feature type="region of interest" description="Disordered" evidence="8">
    <location>
        <begin position="102"/>
        <end position="138"/>
    </location>
</feature>
<organism evidence="10 11">
    <name type="scientific">Capsella rubella</name>
    <dbReference type="NCBI Taxonomy" id="81985"/>
    <lineage>
        <taxon>Eukaryota</taxon>
        <taxon>Viridiplantae</taxon>
        <taxon>Streptophyta</taxon>
        <taxon>Embryophyta</taxon>
        <taxon>Tracheophyta</taxon>
        <taxon>Spermatophyta</taxon>
        <taxon>Magnoliopsida</taxon>
        <taxon>eudicotyledons</taxon>
        <taxon>Gunneridae</taxon>
        <taxon>Pentapetalae</taxon>
        <taxon>rosids</taxon>
        <taxon>malvids</taxon>
        <taxon>Brassicales</taxon>
        <taxon>Brassicaceae</taxon>
        <taxon>Camelineae</taxon>
        <taxon>Capsella</taxon>
    </lineage>
</organism>
<dbReference type="Proteomes" id="UP000029121">
    <property type="component" value="Unassembled WGS sequence"/>
</dbReference>
<dbReference type="Gene3D" id="3.30.160.60">
    <property type="entry name" value="Classic Zinc Finger"/>
    <property type="match status" value="1"/>
</dbReference>
<dbReference type="InterPro" id="IPR013087">
    <property type="entry name" value="Znf_C2H2_type"/>
</dbReference>
<dbReference type="PANTHER" id="PTHR45988">
    <property type="entry name" value="C2H2 TYPE ZINC FINGER TRANSCRIPTION FACTOR FAMILY-RELATED"/>
    <property type="match status" value="1"/>
</dbReference>
<dbReference type="GO" id="GO:0008270">
    <property type="term" value="F:zinc ion binding"/>
    <property type="evidence" value="ECO:0007669"/>
    <property type="project" value="UniProtKB-KW"/>
</dbReference>
<dbReference type="SUPFAM" id="SSF57667">
    <property type="entry name" value="beta-beta-alpha zinc fingers"/>
    <property type="match status" value="1"/>
</dbReference>
<evidence type="ECO:0000256" key="5">
    <source>
        <dbReference type="ARBA" id="ARBA00023015"/>
    </source>
</evidence>
<dbReference type="eggNOG" id="KOG1721">
    <property type="taxonomic scope" value="Eukaryota"/>
</dbReference>
<dbReference type="InterPro" id="IPR036236">
    <property type="entry name" value="Znf_C2H2_sf"/>
</dbReference>
<evidence type="ECO:0000256" key="7">
    <source>
        <dbReference type="PROSITE-ProRule" id="PRU00042"/>
    </source>
</evidence>
<dbReference type="KEGG" id="crb:17885581"/>
<keyword evidence="5" id="KW-0805">Transcription regulation</keyword>
<dbReference type="GO" id="GO:0005634">
    <property type="term" value="C:nucleus"/>
    <property type="evidence" value="ECO:0007669"/>
    <property type="project" value="TreeGrafter"/>
</dbReference>
<dbReference type="GO" id="GO:0003700">
    <property type="term" value="F:DNA-binding transcription factor activity"/>
    <property type="evidence" value="ECO:0007669"/>
    <property type="project" value="InterPro"/>
</dbReference>
<keyword evidence="6" id="KW-0804">Transcription</keyword>
<name>R0HHN9_9BRAS</name>
<dbReference type="PROSITE" id="PS00028">
    <property type="entry name" value="ZINC_FINGER_C2H2_1"/>
    <property type="match status" value="2"/>
</dbReference>
<evidence type="ECO:0000256" key="4">
    <source>
        <dbReference type="ARBA" id="ARBA00022833"/>
    </source>
</evidence>
<keyword evidence="3 7" id="KW-0863">Zinc-finger</keyword>
<keyword evidence="11" id="KW-1185">Reference proteome</keyword>
<evidence type="ECO:0000313" key="11">
    <source>
        <dbReference type="Proteomes" id="UP000029121"/>
    </source>
</evidence>
<evidence type="ECO:0000256" key="1">
    <source>
        <dbReference type="ARBA" id="ARBA00022723"/>
    </source>
</evidence>
<sequence length="222" mass="24117">MALDTLNSPTSTTTTAPPPPPPFLRCLDQTEPENLESWTKRKRTKRHRIDQPNPPSEEEYLALCLLMLARGSSDHHHSPPPPSDHQKDYKCSVCGKSFPSYQALGGHKTSHRKPVSNNNNNNNNDDGENTNGSVTNNGNINISSNGLVGQSGKTHNCSICFKSFPSGQALGGHKRCHYDGGVGNTSNMITSHGFDLNLPADQVTDETIGKSQLSDQETKSVL</sequence>
<keyword evidence="1" id="KW-0479">Metal-binding</keyword>
<evidence type="ECO:0000256" key="3">
    <source>
        <dbReference type="ARBA" id="ARBA00022771"/>
    </source>
</evidence>
<gene>
    <name evidence="10" type="ORF">CARUB_v10017988mg</name>
</gene>
<dbReference type="PROSITE" id="PS50157">
    <property type="entry name" value="ZINC_FINGER_C2H2_2"/>
    <property type="match status" value="2"/>
</dbReference>
<dbReference type="InterPro" id="IPR044653">
    <property type="entry name" value="AZF1/2/3-like"/>
</dbReference>
<evidence type="ECO:0000256" key="2">
    <source>
        <dbReference type="ARBA" id="ARBA00022737"/>
    </source>
</evidence>
<feature type="domain" description="C2H2-type" evidence="9">
    <location>
        <begin position="155"/>
        <end position="177"/>
    </location>
</feature>
<evidence type="ECO:0000313" key="10">
    <source>
        <dbReference type="EMBL" id="EOA24710.1"/>
    </source>
</evidence>
<dbReference type="STRING" id="81985.R0HHN9"/>
<feature type="compositionally biased region" description="Low complexity" evidence="8">
    <location>
        <begin position="117"/>
        <end position="138"/>
    </location>
</feature>